<protein>
    <recommendedName>
        <fullName evidence="7">Nuclear pore complex protein Nup205</fullName>
    </recommendedName>
</protein>
<dbReference type="KEGG" id="vde:111254426"/>
<accession>A0A7M7KRT7</accession>
<evidence type="ECO:0000256" key="1">
    <source>
        <dbReference type="ARBA" id="ARBA00004123"/>
    </source>
</evidence>
<dbReference type="InterPro" id="IPR021827">
    <property type="entry name" value="Nup186/Nup192/Nup205"/>
</dbReference>
<dbReference type="CTD" id="23165"/>
<evidence type="ECO:0000256" key="3">
    <source>
        <dbReference type="ARBA" id="ARBA00022448"/>
    </source>
</evidence>
<name>A0A7M7KRT7_VARDE</name>
<dbReference type="PANTHER" id="PTHR31344">
    <property type="entry name" value="NUCLEAR PORE COMPLEX PROTEIN NUP205"/>
    <property type="match status" value="1"/>
</dbReference>
<dbReference type="Pfam" id="PF11894">
    <property type="entry name" value="Nup192"/>
    <property type="match status" value="2"/>
</dbReference>
<reference evidence="5" key="1">
    <citation type="submission" date="2021-01" db="UniProtKB">
        <authorList>
            <consortium name="EnsemblMetazoa"/>
        </authorList>
    </citation>
    <scope>IDENTIFICATION</scope>
</reference>
<dbReference type="GeneID" id="111254426"/>
<dbReference type="FunCoup" id="A0A7M7KRT7">
    <property type="interactions" value="1704"/>
</dbReference>
<keyword evidence="3" id="KW-0813">Transport</keyword>
<dbReference type="RefSeq" id="XP_022670996.1">
    <property type="nucleotide sequence ID" value="XM_022815261.1"/>
</dbReference>
<dbReference type="GO" id="GO:0044611">
    <property type="term" value="C:nuclear pore inner ring"/>
    <property type="evidence" value="ECO:0007669"/>
    <property type="project" value="TreeGrafter"/>
</dbReference>
<organism evidence="5 6">
    <name type="scientific">Varroa destructor</name>
    <name type="common">Honeybee mite</name>
    <dbReference type="NCBI Taxonomy" id="109461"/>
    <lineage>
        <taxon>Eukaryota</taxon>
        <taxon>Metazoa</taxon>
        <taxon>Ecdysozoa</taxon>
        <taxon>Arthropoda</taxon>
        <taxon>Chelicerata</taxon>
        <taxon>Arachnida</taxon>
        <taxon>Acari</taxon>
        <taxon>Parasitiformes</taxon>
        <taxon>Mesostigmata</taxon>
        <taxon>Gamasina</taxon>
        <taxon>Dermanyssoidea</taxon>
        <taxon>Varroidae</taxon>
        <taxon>Varroa</taxon>
    </lineage>
</organism>
<dbReference type="EnsemblMetazoa" id="XM_022815261">
    <property type="protein sequence ID" value="XP_022670996"/>
    <property type="gene ID" value="LOC111254426"/>
</dbReference>
<proteinExistence type="inferred from homology"/>
<sequence length="1926" mass="215965">MAFEPRADVFNANYALLWEPLKSVQTRIEAAIILGQANALEELPQLVPAERAKFLSVLTQPPCNHDHREHIRQHATSTGIRTTAGGSNPYRVTEDFVRDTLKVSDALQLDEFRAAELVLRADIQLPTFPNTPRACVAVCLFYDGQQSLASSLHHLVRITSGRSWHSMLPPNLAARFNNQMIDLMVQHQLFYHIMDRLSNFNVADKIGALEKAGLTSDNAKFRRMLSKSIYEIEALLCETVFYWCSQQPVSGERATELLNLISAKCQTTRTGYLNRPGLVLLTGLLNVLSAHTLTEANADPMACCLFRHPDMADRLFRVMEERQEFKTPAVKPIVKLAIRTALHGIEVAYTHNGEIPAQIQQLLPDNSKELDTIIKDKVFRHMVELIGPPQCTVHTDLFFMSAWHNLITDIIVKQQPRMRFLRMQGEHNGRLSVMYQNEHGVNPPEGDESFQHLLEFLSLLYLDSDGMRTATFATPLIEEFWSQETTANTHGRPTPRLIALYNFAILQREFTGAMPGNLYIPYCQMLATICQSHKAASVCYNVLRNQQGPATVTFDHIFNMLHIIHQKLRTDDVSKGQGAQLNAHEVRGLCAALDLIAALIRHAEHARAALADHPNYNAVVLFVALLGCSLPIQFKASCVDVLTAFASTPDGALRVWQLMEAAKLVPTTTYVNVHPQPGMQMDLEEAESRAGFYPVTIAFLRLLDTLTNRPLPIIVGGPVFKSGFDPYMNYLRDSVFLKFLNRSYNRPEERWIVASLCLKVMEKVLRKFSCVSDNVLFNDSTTLIVKNTTENGAYLAYNLLGHLMQNGPLLRLILKIIVEGIFVVDSDENVPEQKELETAILLALRIIQQALIQQENFLCEVRNSNSALIVSQLDVLLKGVNPRTNRADYCASFGKIVGYFEELPQQALAAARILLLLTRKSALAEHLAKAFTMTTNEEFTAILNGFVGALDLPAYEEPPPGKESDWSENQLRTAIAQTILRIIQQCLEHHSVPNVAHLLLGFSLTRPLSETQLQPPGVYGTQKNCLHNTVLLLQLAAEMPATFSASLIELCFKLVYQVCYNVHTSKATIHYIRSATNFFQRHLDCFPTVHGDSGGGMLASKILMQQCWLLKVIAIDLRLSAEHNVGHMRKIVRVLVNDEGAVDGMQRPLRRKLLSILDEIIKVSIPTVKAPYFVHFDKAEVDRLLQGCHYSENPDGPVLVDISALHDYLALEKITEAVNISGSVEALNREIAEIIKTAVLTNAKNRFEYARKTCLNAWRQVAGTIVVASTTEALGGEAKMRFLLEVSTELLALINDPLKCGDSVTQLSEVVLINMRALAELIKYFGSHSRIFEEDESNANGIGATIEVNAYAGQLLDIVRSLLDALMRHPISKQLARSNLYASLLNILKIAKVPNDEEITGARRSVGERALNTNDAHEKLQRSTTDKINSYGDTFREVVCRDVCSGHTVIRMVALSLIDDVLSTDYTGAWLDYISRKGYLTHLIESLVQDDREMVTLLERGGGDDKPILLFVSKVNVLQRVSKCERGARMLLDSGLINKLTELGSFQRRPANPTQGVLTGAVLSNSRSELYQKMFAPVMQLLCAISSAVKCNNQDCISQLQNFLMAHSDIFIVILQQRHNDDVSESALTEMAYTCKVVARAGSHLVGDVHQGRMHRMHETMLAILPWAIELNINVKLETIRLEIIESILHSCADLLAPTIYDRKACYLLFGPNIMAASDTPQRYNVGQRGQEPISPLRLGLLVYSLTTFVQNLQRATEQKKNKFQKLEKVNELTAVELKEMLPEDTRNVPLSTSLQKSIVRDFLANEVKMLNCQVGLMASIIEQMIYILWRHLEFYLLHYIPPHETTLEQLTRSGGDHRGSLIPGKGVGPAITSEEIEAMRASLRTVFTDSYFRRLNQAQLIIENEKLSTQKFIDPSVRRLKDLTR</sequence>
<comment type="subcellular location">
    <subcellularLocation>
        <location evidence="1">Nucleus</location>
    </subcellularLocation>
</comment>
<keyword evidence="4" id="KW-0539">Nucleus</keyword>
<evidence type="ECO:0000313" key="6">
    <source>
        <dbReference type="Proteomes" id="UP000594260"/>
    </source>
</evidence>
<evidence type="ECO:0000256" key="4">
    <source>
        <dbReference type="ARBA" id="ARBA00023242"/>
    </source>
</evidence>
<dbReference type="Proteomes" id="UP000594260">
    <property type="component" value="Unplaced"/>
</dbReference>
<comment type="similarity">
    <text evidence="2">Belongs to the NUP186/NUP192/NUP205 family.</text>
</comment>
<evidence type="ECO:0008006" key="7">
    <source>
        <dbReference type="Google" id="ProtNLM"/>
    </source>
</evidence>
<keyword evidence="6" id="KW-1185">Reference proteome</keyword>
<dbReference type="GO" id="GO:0017056">
    <property type="term" value="F:structural constituent of nuclear pore"/>
    <property type="evidence" value="ECO:0007669"/>
    <property type="project" value="TreeGrafter"/>
</dbReference>
<dbReference type="OrthoDB" id="2019644at2759"/>
<dbReference type="InParanoid" id="A0A7M7KRT7"/>
<dbReference type="OMA" id="WSQMFAE"/>
<dbReference type="GO" id="GO:0006999">
    <property type="term" value="P:nuclear pore organization"/>
    <property type="evidence" value="ECO:0007669"/>
    <property type="project" value="TreeGrafter"/>
</dbReference>
<evidence type="ECO:0000256" key="2">
    <source>
        <dbReference type="ARBA" id="ARBA00005892"/>
    </source>
</evidence>
<evidence type="ECO:0000313" key="5">
    <source>
        <dbReference type="EnsemblMetazoa" id="XP_022670996"/>
    </source>
</evidence>
<dbReference type="PANTHER" id="PTHR31344:SF0">
    <property type="entry name" value="NUCLEAR PORE COMPLEX PROTEIN NUP205"/>
    <property type="match status" value="1"/>
</dbReference>